<feature type="non-terminal residue" evidence="1">
    <location>
        <position position="21"/>
    </location>
</feature>
<name>J9FST0_9ZZZZ</name>
<dbReference type="AlphaFoldDB" id="J9FST0"/>
<organism evidence="1">
    <name type="scientific">gut metagenome</name>
    <dbReference type="NCBI Taxonomy" id="749906"/>
    <lineage>
        <taxon>unclassified sequences</taxon>
        <taxon>metagenomes</taxon>
        <taxon>organismal metagenomes</taxon>
    </lineage>
</organism>
<protein>
    <submittedName>
        <fullName evidence="1">Uncharacterized protein</fullName>
    </submittedName>
</protein>
<reference evidence="1" key="1">
    <citation type="journal article" date="2012" name="PLoS ONE">
        <title>Gene sets for utilization of primary and secondary nutrition supplies in the distal gut of endangered iberian lynx.</title>
        <authorList>
            <person name="Alcaide M."/>
            <person name="Messina E."/>
            <person name="Richter M."/>
            <person name="Bargiela R."/>
            <person name="Peplies J."/>
            <person name="Huws S.A."/>
            <person name="Newbold C.J."/>
            <person name="Golyshin P.N."/>
            <person name="Simon M.A."/>
            <person name="Lopez G."/>
            <person name="Yakimov M.M."/>
            <person name="Ferrer M."/>
        </authorList>
    </citation>
    <scope>NUCLEOTIDE SEQUENCE</scope>
</reference>
<accession>J9FST0</accession>
<gene>
    <name evidence="1" type="ORF">EVA_21449</name>
</gene>
<evidence type="ECO:0000313" key="1">
    <source>
        <dbReference type="EMBL" id="EJW90444.1"/>
    </source>
</evidence>
<proteinExistence type="predicted"/>
<dbReference type="EMBL" id="AMCI01008841">
    <property type="protein sequence ID" value="EJW90444.1"/>
    <property type="molecule type" value="Genomic_DNA"/>
</dbReference>
<sequence>MFYNQAKKEFINRLKAAENRY</sequence>
<comment type="caution">
    <text evidence="1">The sequence shown here is derived from an EMBL/GenBank/DDBJ whole genome shotgun (WGS) entry which is preliminary data.</text>
</comment>